<feature type="compositionally biased region" description="Low complexity" evidence="1">
    <location>
        <begin position="157"/>
        <end position="178"/>
    </location>
</feature>
<organism evidence="2 3">
    <name type="scientific">Streptomyces aurantiogriseus</name>
    <dbReference type="NCBI Taxonomy" id="66870"/>
    <lineage>
        <taxon>Bacteria</taxon>
        <taxon>Bacillati</taxon>
        <taxon>Actinomycetota</taxon>
        <taxon>Actinomycetes</taxon>
        <taxon>Kitasatosporales</taxon>
        <taxon>Streptomycetaceae</taxon>
        <taxon>Streptomyces</taxon>
    </lineage>
</organism>
<name>A0A918C4S2_9ACTN</name>
<feature type="region of interest" description="Disordered" evidence="1">
    <location>
        <begin position="137"/>
        <end position="250"/>
    </location>
</feature>
<gene>
    <name evidence="2" type="ORF">GCM10010251_23170</name>
</gene>
<sequence length="250" mass="27022">MSPKKPQTTDEDAAKKQRVFPADFAEFVTTTAAGLGDGWTADADTKPHPGPSAYLTHPDGRRIGIKHLWRGEAVQTWALDVPPREFEEGDADAETYADSLKHLTPGIRYNVGVCFTNNPPAATTARIIRTRLLPAFDGRRPPLRAFPKKPSRRTAAAEKPPAAADATTSSESTQAADQPQPEKATAKTAVPARSPRRTAKKTQPAAKKTEPKKQLAAPRPKRTTATATKTAKANETKAKKKSQPTETTNN</sequence>
<dbReference type="RefSeq" id="WP_189935032.1">
    <property type="nucleotide sequence ID" value="NZ_BMSX01000004.1"/>
</dbReference>
<comment type="caution">
    <text evidence="2">The sequence shown here is derived from an EMBL/GenBank/DDBJ whole genome shotgun (WGS) entry which is preliminary data.</text>
</comment>
<feature type="compositionally biased region" description="Low complexity" evidence="1">
    <location>
        <begin position="214"/>
        <end position="231"/>
    </location>
</feature>
<reference evidence="2" key="1">
    <citation type="journal article" date="2014" name="Int. J. Syst. Evol. Microbiol.">
        <title>Complete genome sequence of Corynebacterium casei LMG S-19264T (=DSM 44701T), isolated from a smear-ripened cheese.</title>
        <authorList>
            <consortium name="US DOE Joint Genome Institute (JGI-PGF)"/>
            <person name="Walter F."/>
            <person name="Albersmeier A."/>
            <person name="Kalinowski J."/>
            <person name="Ruckert C."/>
        </authorList>
    </citation>
    <scope>NUCLEOTIDE SEQUENCE</scope>
    <source>
        <strain evidence="2">JCM 4346</strain>
    </source>
</reference>
<protein>
    <submittedName>
        <fullName evidence="2">Uncharacterized protein</fullName>
    </submittedName>
</protein>
<keyword evidence="3" id="KW-1185">Reference proteome</keyword>
<evidence type="ECO:0000256" key="1">
    <source>
        <dbReference type="SAM" id="MobiDB-lite"/>
    </source>
</evidence>
<proteinExistence type="predicted"/>
<reference evidence="2" key="2">
    <citation type="submission" date="2020-09" db="EMBL/GenBank/DDBJ databases">
        <authorList>
            <person name="Sun Q."/>
            <person name="Ohkuma M."/>
        </authorList>
    </citation>
    <scope>NUCLEOTIDE SEQUENCE</scope>
    <source>
        <strain evidence="2">JCM 4346</strain>
    </source>
</reference>
<dbReference type="AlphaFoldDB" id="A0A918C4S2"/>
<evidence type="ECO:0000313" key="3">
    <source>
        <dbReference type="Proteomes" id="UP000658320"/>
    </source>
</evidence>
<evidence type="ECO:0000313" key="2">
    <source>
        <dbReference type="EMBL" id="GGR06760.1"/>
    </source>
</evidence>
<dbReference type="Proteomes" id="UP000658320">
    <property type="component" value="Unassembled WGS sequence"/>
</dbReference>
<dbReference type="EMBL" id="BMSX01000004">
    <property type="protein sequence ID" value="GGR06760.1"/>
    <property type="molecule type" value="Genomic_DNA"/>
</dbReference>
<accession>A0A918C4S2</accession>